<protein>
    <submittedName>
        <fullName evidence="1">Uncharacterized protein</fullName>
    </submittedName>
</protein>
<evidence type="ECO:0000313" key="2">
    <source>
        <dbReference type="Proteomes" id="UP000309997"/>
    </source>
</evidence>
<accession>A0ACC4C6S6</accession>
<dbReference type="EMBL" id="RCHU02000006">
    <property type="protein sequence ID" value="KAL3587215.1"/>
    <property type="molecule type" value="Genomic_DNA"/>
</dbReference>
<sequence>MPSGSEYDQEISMRFTQEGMEGGEAKRIKLQEQQETTAFQSDTRFGVDFLLSIFTHPVQKEKCSRRLAASL</sequence>
<evidence type="ECO:0000313" key="1">
    <source>
        <dbReference type="EMBL" id="KAL3587215.1"/>
    </source>
</evidence>
<proteinExistence type="predicted"/>
<dbReference type="Proteomes" id="UP000309997">
    <property type="component" value="Unassembled WGS sequence"/>
</dbReference>
<organism evidence="1 2">
    <name type="scientific">Populus alba</name>
    <name type="common">White poplar</name>
    <dbReference type="NCBI Taxonomy" id="43335"/>
    <lineage>
        <taxon>Eukaryota</taxon>
        <taxon>Viridiplantae</taxon>
        <taxon>Streptophyta</taxon>
        <taxon>Embryophyta</taxon>
        <taxon>Tracheophyta</taxon>
        <taxon>Spermatophyta</taxon>
        <taxon>Magnoliopsida</taxon>
        <taxon>eudicotyledons</taxon>
        <taxon>Gunneridae</taxon>
        <taxon>Pentapetalae</taxon>
        <taxon>rosids</taxon>
        <taxon>fabids</taxon>
        <taxon>Malpighiales</taxon>
        <taxon>Salicaceae</taxon>
        <taxon>Saliceae</taxon>
        <taxon>Populus</taxon>
    </lineage>
</organism>
<reference evidence="1 2" key="1">
    <citation type="journal article" date="2024" name="Plant Biotechnol. J.">
        <title>Genome and CRISPR/Cas9 system of a widespread forest tree (Populus alba) in the world.</title>
        <authorList>
            <person name="Liu Y.J."/>
            <person name="Jiang P.F."/>
            <person name="Han X.M."/>
            <person name="Li X.Y."/>
            <person name="Wang H.M."/>
            <person name="Wang Y.J."/>
            <person name="Wang X.X."/>
            <person name="Zeng Q.Y."/>
        </authorList>
    </citation>
    <scope>NUCLEOTIDE SEQUENCE [LARGE SCALE GENOMIC DNA]</scope>
    <source>
        <strain evidence="2">cv. PAL-ZL1</strain>
    </source>
</reference>
<comment type="caution">
    <text evidence="1">The sequence shown here is derived from an EMBL/GenBank/DDBJ whole genome shotgun (WGS) entry which is preliminary data.</text>
</comment>
<gene>
    <name evidence="1" type="ORF">D5086_014082</name>
</gene>
<keyword evidence="2" id="KW-1185">Reference proteome</keyword>
<name>A0ACC4C6S6_POPAL</name>